<feature type="coiled-coil region" evidence="1">
    <location>
        <begin position="378"/>
        <end position="416"/>
    </location>
</feature>
<reference evidence="3 4" key="1">
    <citation type="journal article" date="2020" name="IScience">
        <title>Genome Sequencing of the Endangered Kingdonia uniflora (Circaeasteraceae, Ranunculales) Reveals Potential Mechanisms of Evolutionary Specialization.</title>
        <authorList>
            <person name="Sun Y."/>
            <person name="Deng T."/>
            <person name="Zhang A."/>
            <person name="Moore M.J."/>
            <person name="Landis J.B."/>
            <person name="Lin N."/>
            <person name="Zhang H."/>
            <person name="Zhang X."/>
            <person name="Huang J."/>
            <person name="Zhang X."/>
            <person name="Sun H."/>
            <person name="Wang H."/>
        </authorList>
    </citation>
    <scope>NUCLEOTIDE SEQUENCE [LARGE SCALE GENOMIC DNA]</scope>
    <source>
        <strain evidence="3">TB1705</strain>
        <tissue evidence="3">Leaf</tissue>
    </source>
</reference>
<dbReference type="AlphaFoldDB" id="A0A7J7PC33"/>
<evidence type="ECO:0000313" key="3">
    <source>
        <dbReference type="EMBL" id="KAF6176976.1"/>
    </source>
</evidence>
<accession>A0A7J7PC33</accession>
<comment type="caution">
    <text evidence="3">The sequence shown here is derived from an EMBL/GenBank/DDBJ whole genome shotgun (WGS) entry which is preliminary data.</text>
</comment>
<sequence length="694" mass="77737">MGSSSVNEVSTSGRTNESDNEGEVGFEQFPGFPGQLVSYFPGSDAFREFCKAKATVGGRWGNCVEFAGRQFRGCMVAEGEEYFYLLADLEVEKRDRGIDESISLEYFDGDVQSDLSEGFLCYLSQLEYGLSLPLTNLVKRIMNAIRASPVQLNGNMWEFYGVKNFKASGGAYFCASATRLHFFNLNSAGRTWNDNVIWVKVDSKNVGIAGVKSTVEKKESLLDKVVEEETELELVLEGLGLSRKKRVDSKSDKVRKAQSTRSMAGVDEGKKQISGEEVRTKTPGSGSSAQPNLTTSKIVKKYPKKWMLKSLPASSTTESGEVAKEKRRKVESSGEKVTEVRPAAVDDLRKVEERARLAALHGEEDTSKMVARLVKGIWLGIEEEKSKLKKAKNELEKELARAKTEAMKEVRQLKASHAMAIVEVDAIKADIYVEEGDDEEAEVVGVMDGLDGVSHQTVLDNQGDDDELPEGGSEKVVREMSLRINDLEYGLSREIKTFKALLSAQVELQVKEKDYEIKKGLEELSEATERTKKLQRQPKRTKPLLVPRKAEARERSGGSRTKVKAPLVRGDVVSLSGRIRELESDISRIQRHVQKGNANLRDFQHKLDVALIREKVLEGEIKVKESLVKKEELLKDLPAREELNTKIRRLRARVVYLEALNLAESAKYIAKLEEDAIYHDKVDAEIIKWKNDYV</sequence>
<evidence type="ECO:0000256" key="1">
    <source>
        <dbReference type="SAM" id="Coils"/>
    </source>
</evidence>
<proteinExistence type="predicted"/>
<gene>
    <name evidence="3" type="ORF">GIB67_027776</name>
</gene>
<feature type="region of interest" description="Disordered" evidence="2">
    <location>
        <begin position="312"/>
        <end position="338"/>
    </location>
</feature>
<feature type="compositionally biased region" description="Basic and acidic residues" evidence="2">
    <location>
        <begin position="321"/>
        <end position="338"/>
    </location>
</feature>
<evidence type="ECO:0000256" key="2">
    <source>
        <dbReference type="SAM" id="MobiDB-lite"/>
    </source>
</evidence>
<feature type="compositionally biased region" description="Basic residues" evidence="2">
    <location>
        <begin position="533"/>
        <end position="542"/>
    </location>
</feature>
<keyword evidence="4" id="KW-1185">Reference proteome</keyword>
<dbReference type="EMBL" id="JACGCM010000012">
    <property type="protein sequence ID" value="KAF6176976.1"/>
    <property type="molecule type" value="Genomic_DNA"/>
</dbReference>
<feature type="region of interest" description="Disordered" evidence="2">
    <location>
        <begin position="527"/>
        <end position="561"/>
    </location>
</feature>
<feature type="compositionally biased region" description="Basic and acidic residues" evidence="2">
    <location>
        <begin position="548"/>
        <end position="557"/>
    </location>
</feature>
<feature type="compositionally biased region" description="Polar residues" evidence="2">
    <location>
        <begin position="282"/>
        <end position="293"/>
    </location>
</feature>
<feature type="compositionally biased region" description="Polar residues" evidence="2">
    <location>
        <begin position="1"/>
        <end position="15"/>
    </location>
</feature>
<protein>
    <submittedName>
        <fullName evidence="3">Uncharacterized protein</fullName>
    </submittedName>
</protein>
<dbReference type="Proteomes" id="UP000541444">
    <property type="component" value="Unassembled WGS sequence"/>
</dbReference>
<feature type="non-terminal residue" evidence="3">
    <location>
        <position position="1"/>
    </location>
</feature>
<feature type="region of interest" description="Disordered" evidence="2">
    <location>
        <begin position="247"/>
        <end position="293"/>
    </location>
</feature>
<keyword evidence="1" id="KW-0175">Coiled coil</keyword>
<feature type="region of interest" description="Disordered" evidence="2">
    <location>
        <begin position="1"/>
        <end position="24"/>
    </location>
</feature>
<name>A0A7J7PC33_9MAGN</name>
<organism evidence="3 4">
    <name type="scientific">Kingdonia uniflora</name>
    <dbReference type="NCBI Taxonomy" id="39325"/>
    <lineage>
        <taxon>Eukaryota</taxon>
        <taxon>Viridiplantae</taxon>
        <taxon>Streptophyta</taxon>
        <taxon>Embryophyta</taxon>
        <taxon>Tracheophyta</taxon>
        <taxon>Spermatophyta</taxon>
        <taxon>Magnoliopsida</taxon>
        <taxon>Ranunculales</taxon>
        <taxon>Circaeasteraceae</taxon>
        <taxon>Kingdonia</taxon>
    </lineage>
</organism>
<evidence type="ECO:0000313" key="4">
    <source>
        <dbReference type="Proteomes" id="UP000541444"/>
    </source>
</evidence>
<feature type="compositionally biased region" description="Basic and acidic residues" evidence="2">
    <location>
        <begin position="267"/>
        <end position="280"/>
    </location>
</feature>